<comment type="caution">
    <text evidence="2">The sequence shown here is derived from an EMBL/GenBank/DDBJ whole genome shotgun (WGS) entry which is preliminary data.</text>
</comment>
<name>A0A1V4SY42_9CLOT</name>
<protein>
    <submittedName>
        <fullName evidence="2">Uncharacterized protein</fullName>
    </submittedName>
</protein>
<gene>
    <name evidence="2" type="ORF">CLTHE_04790</name>
</gene>
<dbReference type="OrthoDB" id="1934987at2"/>
<sequence length="76" mass="8958">MGKFKKEYLINIVISLITLISFFMIIKIDNESRLPININTDYHMNSLPYIYAVLIGLCVLIIFNLYKFLKTKKQNL</sequence>
<dbReference type="RefSeq" id="WP_080021832.1">
    <property type="nucleotide sequence ID" value="NZ_LTAY01000021.1"/>
</dbReference>
<organism evidence="2 3">
    <name type="scientific">Clostridium thermobutyricum DSM 4928</name>
    <dbReference type="NCBI Taxonomy" id="1121339"/>
    <lineage>
        <taxon>Bacteria</taxon>
        <taxon>Bacillati</taxon>
        <taxon>Bacillota</taxon>
        <taxon>Clostridia</taxon>
        <taxon>Eubacteriales</taxon>
        <taxon>Clostridiaceae</taxon>
        <taxon>Clostridium</taxon>
    </lineage>
</organism>
<feature type="transmembrane region" description="Helical" evidence="1">
    <location>
        <begin position="9"/>
        <end position="28"/>
    </location>
</feature>
<accession>A0A1V4SY42</accession>
<proteinExistence type="predicted"/>
<dbReference type="EMBL" id="LTAY01000021">
    <property type="protein sequence ID" value="OPX49748.1"/>
    <property type="molecule type" value="Genomic_DNA"/>
</dbReference>
<reference evidence="2 3" key="1">
    <citation type="submission" date="2016-02" db="EMBL/GenBank/DDBJ databases">
        <title>Genome sequence of Clostridium thermobutyricum DSM 4928.</title>
        <authorList>
            <person name="Poehlein A."/>
            <person name="Daniel R."/>
        </authorList>
    </citation>
    <scope>NUCLEOTIDE SEQUENCE [LARGE SCALE GENOMIC DNA]</scope>
    <source>
        <strain evidence="2 3">DSM 4928</strain>
    </source>
</reference>
<keyword evidence="1" id="KW-0812">Transmembrane</keyword>
<feature type="transmembrane region" description="Helical" evidence="1">
    <location>
        <begin position="48"/>
        <end position="66"/>
    </location>
</feature>
<evidence type="ECO:0000256" key="1">
    <source>
        <dbReference type="SAM" id="Phobius"/>
    </source>
</evidence>
<dbReference type="Proteomes" id="UP000191448">
    <property type="component" value="Unassembled WGS sequence"/>
</dbReference>
<dbReference type="AlphaFoldDB" id="A0A1V4SY42"/>
<evidence type="ECO:0000313" key="2">
    <source>
        <dbReference type="EMBL" id="OPX49748.1"/>
    </source>
</evidence>
<keyword evidence="1" id="KW-1133">Transmembrane helix</keyword>
<evidence type="ECO:0000313" key="3">
    <source>
        <dbReference type="Proteomes" id="UP000191448"/>
    </source>
</evidence>
<keyword evidence="1" id="KW-0472">Membrane</keyword>